<reference evidence="1 2" key="1">
    <citation type="journal article" date="2023" name="BMC Biol.">
        <title>The compact genome of the sponge Oopsacas minuta (Hexactinellida) is lacking key metazoan core genes.</title>
        <authorList>
            <person name="Santini S."/>
            <person name="Schenkelaars Q."/>
            <person name="Jourda C."/>
            <person name="Duchesne M."/>
            <person name="Belahbib H."/>
            <person name="Rocher C."/>
            <person name="Selva M."/>
            <person name="Riesgo A."/>
            <person name="Vervoort M."/>
            <person name="Leys S.P."/>
            <person name="Kodjabachian L."/>
            <person name="Le Bivic A."/>
            <person name="Borchiellini C."/>
            <person name="Claverie J.M."/>
            <person name="Renard E."/>
        </authorList>
    </citation>
    <scope>NUCLEOTIDE SEQUENCE [LARGE SCALE GENOMIC DNA]</scope>
    <source>
        <strain evidence="1">SPO-2</strain>
    </source>
</reference>
<protein>
    <recommendedName>
        <fullName evidence="3">Transposase Tc1-like domain-containing protein</fullName>
    </recommendedName>
</protein>
<keyword evidence="2" id="KW-1185">Reference proteome</keyword>
<evidence type="ECO:0000313" key="1">
    <source>
        <dbReference type="EMBL" id="KAI6654609.1"/>
    </source>
</evidence>
<proteinExistence type="predicted"/>
<dbReference type="SUPFAM" id="SSF46689">
    <property type="entry name" value="Homeodomain-like"/>
    <property type="match status" value="1"/>
</dbReference>
<evidence type="ECO:0000313" key="2">
    <source>
        <dbReference type="Proteomes" id="UP001165289"/>
    </source>
</evidence>
<dbReference type="AlphaFoldDB" id="A0AAV7K1M6"/>
<accession>A0AAV7K1M6</accession>
<gene>
    <name evidence="1" type="ORF">LOD99_1005</name>
</gene>
<dbReference type="InterPro" id="IPR009057">
    <property type="entry name" value="Homeodomain-like_sf"/>
</dbReference>
<dbReference type="Gene3D" id="1.10.10.10">
    <property type="entry name" value="Winged helix-like DNA-binding domain superfamily/Winged helix DNA-binding domain"/>
    <property type="match status" value="1"/>
</dbReference>
<dbReference type="InterPro" id="IPR036388">
    <property type="entry name" value="WH-like_DNA-bd_sf"/>
</dbReference>
<dbReference type="Proteomes" id="UP001165289">
    <property type="component" value="Unassembled WGS sequence"/>
</dbReference>
<organism evidence="1 2">
    <name type="scientific">Oopsacas minuta</name>
    <dbReference type="NCBI Taxonomy" id="111878"/>
    <lineage>
        <taxon>Eukaryota</taxon>
        <taxon>Metazoa</taxon>
        <taxon>Porifera</taxon>
        <taxon>Hexactinellida</taxon>
        <taxon>Hexasterophora</taxon>
        <taxon>Lyssacinosida</taxon>
        <taxon>Leucopsacidae</taxon>
        <taxon>Oopsacas</taxon>
    </lineage>
</organism>
<evidence type="ECO:0008006" key="3">
    <source>
        <dbReference type="Google" id="ProtNLM"/>
    </source>
</evidence>
<dbReference type="EMBL" id="JAKMXF010000222">
    <property type="protein sequence ID" value="KAI6654609.1"/>
    <property type="molecule type" value="Genomic_DNA"/>
</dbReference>
<sequence>MPRGREIPLTQRGQIIGLRKDGHSLREISSLLDMNISTIHYIILHWENYGTIKDEHRSGRPKIMSPRAMRVLNSFVKKNRWSTLDKITSDFNKLALMKPISANTMRRRLYELKYKPCVLRKIAKNSLKSGDNSPRRKAPPCNISKGHIRQPILRNIKLELHTYFYSIPIYT</sequence>
<comment type="caution">
    <text evidence="1">The sequence shown here is derived from an EMBL/GenBank/DDBJ whole genome shotgun (WGS) entry which is preliminary data.</text>
</comment>
<name>A0AAV7K1M6_9METZ</name>